<sequence length="228" mass="25947">MAPQPQPNTETSVRAPKRDIDGFIKSPLVKVLIGPDTDRSELHIHLSIIAARSEFFASALNGRWNNFDTKIVDLYKAAPDLVLEDVAHYLEAVYTNQIDDENHSKRFDDICKVYVVAERLHDVQTRNLAVEALYNRMQRLDPTTTVPGPKCLDIIYEGTASAKDLMRKLIVDTWCTWGVDRLEDFLEDFLDTAPRQFLVELAAAAVRKLVEDSEDQELILDVKAYLED</sequence>
<keyword evidence="3" id="KW-1185">Reference proteome</keyword>
<name>A0A177DYE8_ALTAL</name>
<dbReference type="AlphaFoldDB" id="A0A177DYE8"/>
<feature type="domain" description="BTB" evidence="1">
    <location>
        <begin position="29"/>
        <end position="102"/>
    </location>
</feature>
<dbReference type="PANTHER" id="PTHR47843">
    <property type="entry name" value="BTB DOMAIN-CONTAINING PROTEIN-RELATED"/>
    <property type="match status" value="1"/>
</dbReference>
<evidence type="ECO:0000313" key="3">
    <source>
        <dbReference type="Proteomes" id="UP000077248"/>
    </source>
</evidence>
<gene>
    <name evidence="2" type="ORF">CC77DRAFT_1047292</name>
</gene>
<dbReference type="GeneID" id="29113081"/>
<evidence type="ECO:0000259" key="1">
    <source>
        <dbReference type="PROSITE" id="PS50097"/>
    </source>
</evidence>
<dbReference type="PANTHER" id="PTHR47843:SF2">
    <property type="entry name" value="BTB DOMAIN-CONTAINING PROTEIN"/>
    <property type="match status" value="1"/>
</dbReference>
<proteinExistence type="predicted"/>
<dbReference type="PROSITE" id="PS50097">
    <property type="entry name" value="BTB"/>
    <property type="match status" value="1"/>
</dbReference>
<dbReference type="InterPro" id="IPR000210">
    <property type="entry name" value="BTB/POZ_dom"/>
</dbReference>
<dbReference type="SUPFAM" id="SSF54695">
    <property type="entry name" value="POZ domain"/>
    <property type="match status" value="1"/>
</dbReference>
<protein>
    <recommendedName>
        <fullName evidence="1">BTB domain-containing protein</fullName>
    </recommendedName>
</protein>
<dbReference type="RefSeq" id="XP_018390154.1">
    <property type="nucleotide sequence ID" value="XM_018527487.1"/>
</dbReference>
<dbReference type="KEGG" id="aalt:CC77DRAFT_1047292"/>
<dbReference type="EMBL" id="KV441471">
    <property type="protein sequence ID" value="OAG24733.1"/>
    <property type="molecule type" value="Genomic_DNA"/>
</dbReference>
<dbReference type="CDD" id="cd18186">
    <property type="entry name" value="BTB_POZ_ZBTB_KLHL-like"/>
    <property type="match status" value="1"/>
</dbReference>
<dbReference type="InterPro" id="IPR011333">
    <property type="entry name" value="SKP1/BTB/POZ_sf"/>
</dbReference>
<dbReference type="Proteomes" id="UP000077248">
    <property type="component" value="Unassembled WGS sequence"/>
</dbReference>
<reference evidence="2 3" key="1">
    <citation type="submission" date="2016-05" db="EMBL/GenBank/DDBJ databases">
        <title>Comparative analysis of secretome profiles of manganese(II)-oxidizing ascomycete fungi.</title>
        <authorList>
            <consortium name="DOE Joint Genome Institute"/>
            <person name="Zeiner C.A."/>
            <person name="Purvine S.O."/>
            <person name="Zink E.M."/>
            <person name="Wu S."/>
            <person name="Pasa-Tolic L."/>
            <person name="Chaput D.L."/>
            <person name="Haridas S."/>
            <person name="Grigoriev I.V."/>
            <person name="Santelli C.M."/>
            <person name="Hansel C.M."/>
        </authorList>
    </citation>
    <scope>NUCLEOTIDE SEQUENCE [LARGE SCALE GENOMIC DNA]</scope>
    <source>
        <strain evidence="2 3">SRC1lrK2f</strain>
    </source>
</reference>
<dbReference type="VEuPathDB" id="FungiDB:CC77DRAFT_1047292"/>
<dbReference type="Gene3D" id="3.30.710.10">
    <property type="entry name" value="Potassium Channel Kv1.1, Chain A"/>
    <property type="match status" value="1"/>
</dbReference>
<evidence type="ECO:0000313" key="2">
    <source>
        <dbReference type="EMBL" id="OAG24733.1"/>
    </source>
</evidence>
<dbReference type="STRING" id="5599.A0A177DYE8"/>
<accession>A0A177DYE8</accession>
<organism evidence="2 3">
    <name type="scientific">Alternaria alternata</name>
    <name type="common">Alternaria rot fungus</name>
    <name type="synonym">Torula alternata</name>
    <dbReference type="NCBI Taxonomy" id="5599"/>
    <lineage>
        <taxon>Eukaryota</taxon>
        <taxon>Fungi</taxon>
        <taxon>Dikarya</taxon>
        <taxon>Ascomycota</taxon>
        <taxon>Pezizomycotina</taxon>
        <taxon>Dothideomycetes</taxon>
        <taxon>Pleosporomycetidae</taxon>
        <taxon>Pleosporales</taxon>
        <taxon>Pleosporineae</taxon>
        <taxon>Pleosporaceae</taxon>
        <taxon>Alternaria</taxon>
        <taxon>Alternaria sect. Alternaria</taxon>
        <taxon>Alternaria alternata complex</taxon>
    </lineage>
</organism>